<dbReference type="PANTHER" id="PTHR11453:SF82">
    <property type="entry name" value="BORON TRANSPORTER 1"/>
    <property type="match status" value="1"/>
</dbReference>
<dbReference type="PANTHER" id="PTHR11453">
    <property type="entry name" value="ANION EXCHANGE PROTEIN"/>
    <property type="match status" value="1"/>
</dbReference>
<dbReference type="GO" id="GO:0006820">
    <property type="term" value="P:monoatomic anion transport"/>
    <property type="evidence" value="ECO:0007669"/>
    <property type="project" value="InterPro"/>
</dbReference>
<dbReference type="Proteomes" id="UP000036987">
    <property type="component" value="Unassembled WGS sequence"/>
</dbReference>
<feature type="domain" description="Bicarbonate transporter-like transmembrane" evidence="9">
    <location>
        <begin position="202"/>
        <end position="373"/>
    </location>
</feature>
<dbReference type="GO" id="GO:0055085">
    <property type="term" value="P:transmembrane transport"/>
    <property type="evidence" value="ECO:0000318"/>
    <property type="project" value="GO_Central"/>
</dbReference>
<evidence type="ECO:0000256" key="5">
    <source>
        <dbReference type="ARBA" id="ARBA00022692"/>
    </source>
</evidence>
<feature type="transmembrane region" description="Helical" evidence="8">
    <location>
        <begin position="154"/>
        <end position="176"/>
    </location>
</feature>
<dbReference type="Pfam" id="PF00955">
    <property type="entry name" value="HCO3_cotransp"/>
    <property type="match status" value="3"/>
</dbReference>
<keyword evidence="5 8" id="KW-0812">Transmembrane</keyword>
<evidence type="ECO:0000259" key="9">
    <source>
        <dbReference type="Pfam" id="PF00955"/>
    </source>
</evidence>
<accession>A0A0K9PD94</accession>
<gene>
    <name evidence="10" type="ORF">ZOSMA_2G01810</name>
</gene>
<evidence type="ECO:0000313" key="10">
    <source>
        <dbReference type="EMBL" id="KMZ66170.1"/>
    </source>
</evidence>
<dbReference type="OrthoDB" id="1735926at2759"/>
<feature type="domain" description="Bicarbonate transporter-like transmembrane" evidence="9">
    <location>
        <begin position="8"/>
        <end position="181"/>
    </location>
</feature>
<protein>
    <submittedName>
        <fullName evidence="10">Boron transporter</fullName>
    </submittedName>
</protein>
<dbReference type="STRING" id="29655.A0A0K9PD94"/>
<feature type="transmembrane region" description="Helical" evidence="8">
    <location>
        <begin position="90"/>
        <end position="109"/>
    </location>
</feature>
<evidence type="ECO:0000256" key="7">
    <source>
        <dbReference type="ARBA" id="ARBA00023136"/>
    </source>
</evidence>
<feature type="transmembrane region" description="Helical" evidence="8">
    <location>
        <begin position="196"/>
        <end position="217"/>
    </location>
</feature>
<evidence type="ECO:0000256" key="1">
    <source>
        <dbReference type="ARBA" id="ARBA00004141"/>
    </source>
</evidence>
<feature type="domain" description="Bicarbonate transporter-like transmembrane" evidence="9">
    <location>
        <begin position="460"/>
        <end position="602"/>
    </location>
</feature>
<feature type="transmembrane region" description="Helical" evidence="8">
    <location>
        <begin position="555"/>
        <end position="580"/>
    </location>
</feature>
<feature type="transmembrane region" description="Helical" evidence="8">
    <location>
        <begin position="467"/>
        <end position="486"/>
    </location>
</feature>
<feature type="transmembrane region" description="Helical" evidence="8">
    <location>
        <begin position="121"/>
        <end position="142"/>
    </location>
</feature>
<dbReference type="FunFam" id="1.10.287.570:FF:000004">
    <property type="entry name" value="probable boron transporter 2"/>
    <property type="match status" value="1"/>
</dbReference>
<dbReference type="GO" id="GO:0050801">
    <property type="term" value="P:monoatomic ion homeostasis"/>
    <property type="evidence" value="ECO:0000318"/>
    <property type="project" value="GO_Central"/>
</dbReference>
<keyword evidence="7 8" id="KW-0472">Membrane</keyword>
<evidence type="ECO:0000256" key="6">
    <source>
        <dbReference type="ARBA" id="ARBA00022989"/>
    </source>
</evidence>
<keyword evidence="4" id="KW-0406">Ion transport</keyword>
<comment type="subcellular location">
    <subcellularLocation>
        <location evidence="1">Membrane</location>
        <topology evidence="1">Multi-pass membrane protein</topology>
    </subcellularLocation>
</comment>
<proteinExistence type="inferred from homology"/>
<dbReference type="OMA" id="ENCHATF"/>
<dbReference type="EMBL" id="LFYR01000981">
    <property type="protein sequence ID" value="KMZ66170.1"/>
    <property type="molecule type" value="Genomic_DNA"/>
</dbReference>
<dbReference type="GO" id="GO:0005886">
    <property type="term" value="C:plasma membrane"/>
    <property type="evidence" value="ECO:0000318"/>
    <property type="project" value="GO_Central"/>
</dbReference>
<dbReference type="InterPro" id="IPR011531">
    <property type="entry name" value="HCO3_transpt-like_TM_dom"/>
</dbReference>
<keyword evidence="11" id="KW-1185">Reference proteome</keyword>
<evidence type="ECO:0000256" key="3">
    <source>
        <dbReference type="ARBA" id="ARBA00022448"/>
    </source>
</evidence>
<name>A0A0K9PD94_ZOSMR</name>
<reference evidence="11" key="1">
    <citation type="journal article" date="2016" name="Nature">
        <title>The genome of the seagrass Zostera marina reveals angiosperm adaptation to the sea.</title>
        <authorList>
            <person name="Olsen J.L."/>
            <person name="Rouze P."/>
            <person name="Verhelst B."/>
            <person name="Lin Y.-C."/>
            <person name="Bayer T."/>
            <person name="Collen J."/>
            <person name="Dattolo E."/>
            <person name="De Paoli E."/>
            <person name="Dittami S."/>
            <person name="Maumus F."/>
            <person name="Michel G."/>
            <person name="Kersting A."/>
            <person name="Lauritano C."/>
            <person name="Lohaus R."/>
            <person name="Toepel M."/>
            <person name="Tonon T."/>
            <person name="Vanneste K."/>
            <person name="Amirebrahimi M."/>
            <person name="Brakel J."/>
            <person name="Bostroem C."/>
            <person name="Chovatia M."/>
            <person name="Grimwood J."/>
            <person name="Jenkins J.W."/>
            <person name="Jueterbock A."/>
            <person name="Mraz A."/>
            <person name="Stam W.T."/>
            <person name="Tice H."/>
            <person name="Bornberg-Bauer E."/>
            <person name="Green P.J."/>
            <person name="Pearson G.A."/>
            <person name="Procaccini G."/>
            <person name="Duarte C.M."/>
            <person name="Schmutz J."/>
            <person name="Reusch T.B.H."/>
            <person name="Van de Peer Y."/>
        </authorList>
    </citation>
    <scope>NUCLEOTIDE SEQUENCE [LARGE SCALE GENOMIC DNA]</scope>
    <source>
        <strain evidence="11">cv. Finnish</strain>
    </source>
</reference>
<evidence type="ECO:0000256" key="8">
    <source>
        <dbReference type="SAM" id="Phobius"/>
    </source>
</evidence>
<sequence>MEETFVPLRGIKNDLQGRLRCYKQDWSGGFNAGVRIFAPTTYIFFASAIPVISFGEQLERSTEGALTAVETLASTAICGVIHSIIGGQPLLILGVAEPTVLMYTFMFNFAKYRQDLGSKLYLAWAGWVCAWTSFLLIMMAILGACSIINRFTRVAGELFGLLIAMLFMQQAILGIINEFQIPKRENPNQTKHLPSWLFGNGMFAFVLSFGLILTALKSRTARSWCYGTGLLRGLIADYGVPLMVLVWTGISYIPGHNVPEGIPRRLFSPNPWSDGAYSNWTVVKEMMDVPLLYIFAAFIPATMIAVLYYFDHSVASQLAQQKEFNLKKPSSYHYDLLLLGILTLFCGLIGIPPANGVIPQSPMHTKSLATLKHQLMRNKLTSTARKSINKNESLGQLYRNLQETYTMMQTPLVHQSSSTTGLKEFKESTIRMASTTGGLDAPVDEFMFDVNKDIDDLLQVEVKEQRLSNLLQAILVGCCVAAMPFLKMIPTSVLWGYFAFMAIESLPGNQFWERILLLFTAPSQRYKVLENCHATFVETVPFSSIVRFTLFQTTYLLLCFGITWIPLAGVLFPLLIMLLVPVRQYLLPKFFKAAHLSDLDAAEYEETASAIPLSFNDQGSGMITCQTDDSEILDGMITRSRGELRRGTFSPKTLVSTRQNSILSPESDCSPQTQ</sequence>
<evidence type="ECO:0000256" key="4">
    <source>
        <dbReference type="ARBA" id="ARBA00022681"/>
    </source>
</evidence>
<dbReference type="InterPro" id="IPR003020">
    <property type="entry name" value="HCO3_transpt_euk"/>
</dbReference>
<keyword evidence="4" id="KW-0039">Anion exchange</keyword>
<evidence type="ECO:0000313" key="11">
    <source>
        <dbReference type="Proteomes" id="UP000036987"/>
    </source>
</evidence>
<keyword evidence="3" id="KW-0813">Transport</keyword>
<dbReference type="GO" id="GO:0022857">
    <property type="term" value="F:transmembrane transporter activity"/>
    <property type="evidence" value="ECO:0000318"/>
    <property type="project" value="GO_Central"/>
</dbReference>
<dbReference type="Gene3D" id="1.10.287.570">
    <property type="entry name" value="Helical hairpin bin"/>
    <property type="match status" value="1"/>
</dbReference>
<comment type="caution">
    <text evidence="10">The sequence shown here is derived from an EMBL/GenBank/DDBJ whole genome shotgun (WGS) entry which is preliminary data.</text>
</comment>
<organism evidence="10 11">
    <name type="scientific">Zostera marina</name>
    <name type="common">Eelgrass</name>
    <dbReference type="NCBI Taxonomy" id="29655"/>
    <lineage>
        <taxon>Eukaryota</taxon>
        <taxon>Viridiplantae</taxon>
        <taxon>Streptophyta</taxon>
        <taxon>Embryophyta</taxon>
        <taxon>Tracheophyta</taxon>
        <taxon>Spermatophyta</taxon>
        <taxon>Magnoliopsida</taxon>
        <taxon>Liliopsida</taxon>
        <taxon>Zosteraceae</taxon>
        <taxon>Zostera</taxon>
    </lineage>
</organism>
<dbReference type="AlphaFoldDB" id="A0A0K9PD94"/>
<dbReference type="GO" id="GO:0005452">
    <property type="term" value="F:solute:inorganic anion antiporter activity"/>
    <property type="evidence" value="ECO:0007669"/>
    <property type="project" value="InterPro"/>
</dbReference>
<comment type="similarity">
    <text evidence="2">Belongs to the anion exchanger (TC 2.A.31.3) family.</text>
</comment>
<evidence type="ECO:0000256" key="2">
    <source>
        <dbReference type="ARBA" id="ARBA00006262"/>
    </source>
</evidence>
<feature type="transmembrane region" description="Helical" evidence="8">
    <location>
        <begin position="331"/>
        <end position="351"/>
    </location>
</feature>
<keyword evidence="6 8" id="KW-1133">Transmembrane helix</keyword>
<feature type="transmembrane region" description="Helical" evidence="8">
    <location>
        <begin position="291"/>
        <end position="310"/>
    </location>
</feature>